<organism evidence="2 3">
    <name type="scientific">Prorocentrum cordatum</name>
    <dbReference type="NCBI Taxonomy" id="2364126"/>
    <lineage>
        <taxon>Eukaryota</taxon>
        <taxon>Sar</taxon>
        <taxon>Alveolata</taxon>
        <taxon>Dinophyceae</taxon>
        <taxon>Prorocentrales</taxon>
        <taxon>Prorocentraceae</taxon>
        <taxon>Prorocentrum</taxon>
    </lineage>
</organism>
<keyword evidence="3" id="KW-1185">Reference proteome</keyword>
<dbReference type="EMBL" id="CAUYUJ010010726">
    <property type="protein sequence ID" value="CAK0830127.1"/>
    <property type="molecule type" value="Genomic_DNA"/>
</dbReference>
<accession>A0ABN9SEK3</accession>
<dbReference type="Proteomes" id="UP001189429">
    <property type="component" value="Unassembled WGS sequence"/>
</dbReference>
<sequence>GLRARRRLRRWSRSPGAPTPAGRRRPRAPRGGPSGPPAAPRRGAVSAVCSEVGRSKQRPPPTTRRRRSCSASSTKTTGGTASRTRTSWHATWPRATIGLEFFG</sequence>
<reference evidence="2" key="1">
    <citation type="submission" date="2023-10" db="EMBL/GenBank/DDBJ databases">
        <authorList>
            <person name="Chen Y."/>
            <person name="Shah S."/>
            <person name="Dougan E. K."/>
            <person name="Thang M."/>
            <person name="Chan C."/>
        </authorList>
    </citation>
    <scope>NUCLEOTIDE SEQUENCE [LARGE SCALE GENOMIC DNA]</scope>
</reference>
<proteinExistence type="predicted"/>
<name>A0ABN9SEK3_9DINO</name>
<feature type="region of interest" description="Disordered" evidence="1">
    <location>
        <begin position="1"/>
        <end position="89"/>
    </location>
</feature>
<protein>
    <submittedName>
        <fullName evidence="2">Uncharacterized protein</fullName>
    </submittedName>
</protein>
<gene>
    <name evidence="2" type="ORF">PCOR1329_LOCUS28840</name>
</gene>
<evidence type="ECO:0000313" key="3">
    <source>
        <dbReference type="Proteomes" id="UP001189429"/>
    </source>
</evidence>
<comment type="caution">
    <text evidence="2">The sequence shown here is derived from an EMBL/GenBank/DDBJ whole genome shotgun (WGS) entry which is preliminary data.</text>
</comment>
<evidence type="ECO:0000256" key="1">
    <source>
        <dbReference type="SAM" id="MobiDB-lite"/>
    </source>
</evidence>
<feature type="compositionally biased region" description="Basic residues" evidence="1">
    <location>
        <begin position="1"/>
        <end position="12"/>
    </location>
</feature>
<feature type="non-terminal residue" evidence="2">
    <location>
        <position position="103"/>
    </location>
</feature>
<feature type="compositionally biased region" description="Low complexity" evidence="1">
    <location>
        <begin position="69"/>
        <end position="87"/>
    </location>
</feature>
<evidence type="ECO:0000313" key="2">
    <source>
        <dbReference type="EMBL" id="CAK0830127.1"/>
    </source>
</evidence>
<feature type="non-terminal residue" evidence="2">
    <location>
        <position position="1"/>
    </location>
</feature>